<dbReference type="HOGENOM" id="CLU_1363640_0_0_2"/>
<evidence type="ECO:0000313" key="3">
    <source>
        <dbReference type="Proteomes" id="UP000005233"/>
    </source>
</evidence>
<dbReference type="eggNOG" id="arCOG03365">
    <property type="taxonomic scope" value="Archaea"/>
</dbReference>
<dbReference type="STRING" id="1041930.Mtc_0949"/>
<keyword evidence="3" id="KW-1185">Reference proteome</keyword>
<evidence type="ECO:0000313" key="2">
    <source>
        <dbReference type="EMBL" id="AFC99705.1"/>
    </source>
</evidence>
<proteinExistence type="predicted"/>
<gene>
    <name evidence="2" type="ordered locus">Mtc_0949</name>
</gene>
<name>H8I4E8_METCZ</name>
<dbReference type="GeneID" id="25398959"/>
<feature type="compositionally biased region" description="Basic and acidic residues" evidence="1">
    <location>
        <begin position="22"/>
        <end position="38"/>
    </location>
</feature>
<feature type="region of interest" description="Disordered" evidence="1">
    <location>
        <begin position="1"/>
        <end position="38"/>
    </location>
</feature>
<reference evidence="2 3" key="1">
    <citation type="journal article" date="2012" name="J. Bacteriol.">
        <title>Complete genome sequence of a thermophilic methanogen, Methanocella conradii HZ254, isolated from Chinese rice field soil.</title>
        <authorList>
            <person name="Lu Z."/>
            <person name="Lu Y."/>
        </authorList>
    </citation>
    <scope>NUCLEOTIDE SEQUENCE [LARGE SCALE GENOMIC DNA]</scope>
    <source>
        <strain evidence="3">DSM 24694 / JCM 17849 / CGMCC 1.5162 / HZ254</strain>
    </source>
</reference>
<dbReference type="Proteomes" id="UP000005233">
    <property type="component" value="Chromosome"/>
</dbReference>
<dbReference type="RefSeq" id="WP_014405543.1">
    <property type="nucleotide sequence ID" value="NC_017034.1"/>
</dbReference>
<organism evidence="2 3">
    <name type="scientific">Methanocella conradii (strain DSM 24694 / JCM 17849 / CGMCC 1.5162 / HZ254)</name>
    <dbReference type="NCBI Taxonomy" id="1041930"/>
    <lineage>
        <taxon>Archaea</taxon>
        <taxon>Methanobacteriati</taxon>
        <taxon>Methanobacteriota</taxon>
        <taxon>Stenosarchaea group</taxon>
        <taxon>Methanomicrobia</taxon>
        <taxon>Methanocellales</taxon>
        <taxon>Methanocellaceae</taxon>
        <taxon>Methanocella</taxon>
    </lineage>
</organism>
<sequence>MPSRKSVKVAADKGAAETVKGAADKGAAEKPAEEAKADATKFSVPPKVLLEMKAESKGETIEGLIKERNIQLKSVEEYLGIQQKQDFHSKPIIPGVYDLLIPPGTPRKLIIKLAKEHPIQIVRRDDIYVPIGVCDIERELLAIRGDEKTIKKMEKLLRKEIEAFVEGRDARLHDYSKPIELEGIKEEPAPKPPKKSRKAK</sequence>
<dbReference type="KEGG" id="mez:Mtc_0949"/>
<dbReference type="OrthoDB" id="145834at2157"/>
<dbReference type="AlphaFoldDB" id="H8I4E8"/>
<protein>
    <submittedName>
        <fullName evidence="2">Uncharacterized protein</fullName>
    </submittedName>
</protein>
<accession>H8I4E8</accession>
<evidence type="ECO:0000256" key="1">
    <source>
        <dbReference type="SAM" id="MobiDB-lite"/>
    </source>
</evidence>
<dbReference type="EMBL" id="CP003243">
    <property type="protein sequence ID" value="AFC99705.1"/>
    <property type="molecule type" value="Genomic_DNA"/>
</dbReference>
<feature type="region of interest" description="Disordered" evidence="1">
    <location>
        <begin position="181"/>
        <end position="200"/>
    </location>
</feature>